<accession>A0A914Q3A6</accession>
<sequence length="331" mass="38490">MLQSTPHSNGFPLMTYFPQQFQQQIYQQQKSQFQFQQSMIPFPFNPMNNFGHYQNFVNSLQHYQQQQFQQKCHNQFQHPRPTTLCLPPSFATTSAFNHSSLMPKKNLQQPSNNENESATKEETPREIFFKTLSSSLKEANKFYSGKTTSWKNPFLYKTHLCENFCNRQYCRFGVNCWYAHGPHELRCIPDSNELPDADFMTQYLSFLGLPSQTLEQIIQYAYYVANLLTSSESPWFSLSKSSFPDLPSIDSLSDSNSPNSDIPSEQINTQIISKSKRDKFYSSYISNGSGGWAKIESAINENNVENFDSNEKHFEKSYRLFGTSFNFPRQF</sequence>
<evidence type="ECO:0000256" key="3">
    <source>
        <dbReference type="ARBA" id="ARBA00022833"/>
    </source>
</evidence>
<keyword evidence="3 4" id="KW-0862">Zinc</keyword>
<dbReference type="SMART" id="SM00356">
    <property type="entry name" value="ZnF_C3H1"/>
    <property type="match status" value="1"/>
</dbReference>
<reference evidence="8" key="1">
    <citation type="submission" date="2022-11" db="UniProtKB">
        <authorList>
            <consortium name="WormBaseParasite"/>
        </authorList>
    </citation>
    <scope>IDENTIFICATION</scope>
</reference>
<dbReference type="GO" id="GO:0008270">
    <property type="term" value="F:zinc ion binding"/>
    <property type="evidence" value="ECO:0007669"/>
    <property type="project" value="UniProtKB-KW"/>
</dbReference>
<protein>
    <submittedName>
        <fullName evidence="8">C3H1-type domain-containing protein</fullName>
    </submittedName>
</protein>
<dbReference type="InterPro" id="IPR000571">
    <property type="entry name" value="Znf_CCCH"/>
</dbReference>
<evidence type="ECO:0000256" key="5">
    <source>
        <dbReference type="SAM" id="MobiDB-lite"/>
    </source>
</evidence>
<dbReference type="AlphaFoldDB" id="A0A914Q3A6"/>
<dbReference type="PROSITE" id="PS50103">
    <property type="entry name" value="ZF_C3H1"/>
    <property type="match status" value="1"/>
</dbReference>
<proteinExistence type="predicted"/>
<keyword evidence="7" id="KW-1185">Reference proteome</keyword>
<dbReference type="WBParaSite" id="PDA_v2.g25702.t1">
    <property type="protein sequence ID" value="PDA_v2.g25702.t1"/>
    <property type="gene ID" value="PDA_v2.g25702"/>
</dbReference>
<organism evidence="7 8">
    <name type="scientific">Panagrolaimus davidi</name>
    <dbReference type="NCBI Taxonomy" id="227884"/>
    <lineage>
        <taxon>Eukaryota</taxon>
        <taxon>Metazoa</taxon>
        <taxon>Ecdysozoa</taxon>
        <taxon>Nematoda</taxon>
        <taxon>Chromadorea</taxon>
        <taxon>Rhabditida</taxon>
        <taxon>Tylenchina</taxon>
        <taxon>Panagrolaimomorpha</taxon>
        <taxon>Panagrolaimoidea</taxon>
        <taxon>Panagrolaimidae</taxon>
        <taxon>Panagrolaimus</taxon>
    </lineage>
</organism>
<dbReference type="InterPro" id="IPR036855">
    <property type="entry name" value="Znf_CCCH_sf"/>
</dbReference>
<keyword evidence="1 4" id="KW-0479">Metal-binding</keyword>
<evidence type="ECO:0000256" key="2">
    <source>
        <dbReference type="ARBA" id="ARBA00022771"/>
    </source>
</evidence>
<evidence type="ECO:0000313" key="7">
    <source>
        <dbReference type="Proteomes" id="UP000887578"/>
    </source>
</evidence>
<evidence type="ECO:0000256" key="4">
    <source>
        <dbReference type="PROSITE-ProRule" id="PRU00723"/>
    </source>
</evidence>
<dbReference type="Gene3D" id="4.10.1000.10">
    <property type="entry name" value="Zinc finger, CCCH-type"/>
    <property type="match status" value="1"/>
</dbReference>
<name>A0A914Q3A6_9BILA</name>
<feature type="compositionally biased region" description="Polar residues" evidence="5">
    <location>
        <begin position="102"/>
        <end position="116"/>
    </location>
</feature>
<evidence type="ECO:0000259" key="6">
    <source>
        <dbReference type="PROSITE" id="PS50103"/>
    </source>
</evidence>
<feature type="zinc finger region" description="C3H1-type" evidence="4">
    <location>
        <begin position="155"/>
        <end position="183"/>
    </location>
</feature>
<evidence type="ECO:0000313" key="8">
    <source>
        <dbReference type="WBParaSite" id="PDA_v2.g25702.t1"/>
    </source>
</evidence>
<dbReference type="SUPFAM" id="SSF90229">
    <property type="entry name" value="CCCH zinc finger"/>
    <property type="match status" value="1"/>
</dbReference>
<dbReference type="Proteomes" id="UP000887578">
    <property type="component" value="Unplaced"/>
</dbReference>
<feature type="region of interest" description="Disordered" evidence="5">
    <location>
        <begin position="102"/>
        <end position="123"/>
    </location>
</feature>
<keyword evidence="2 4" id="KW-0863">Zinc-finger</keyword>
<evidence type="ECO:0000256" key="1">
    <source>
        <dbReference type="ARBA" id="ARBA00022723"/>
    </source>
</evidence>
<feature type="domain" description="C3H1-type" evidence="6">
    <location>
        <begin position="155"/>
        <end position="183"/>
    </location>
</feature>